<evidence type="ECO:0000313" key="3">
    <source>
        <dbReference type="Proteomes" id="UP001157186"/>
    </source>
</evidence>
<reference evidence="2 3" key="1">
    <citation type="submission" date="2023-03" db="EMBL/GenBank/DDBJ databases">
        <title>Draft genome sequence of Thalassotalea insulae KCTC 62186T.</title>
        <authorList>
            <person name="Sawabe T."/>
        </authorList>
    </citation>
    <scope>NUCLEOTIDE SEQUENCE [LARGE SCALE GENOMIC DNA]</scope>
    <source>
        <strain evidence="2 3">KCTC 62186</strain>
    </source>
</reference>
<keyword evidence="3" id="KW-1185">Reference proteome</keyword>
<dbReference type="PANTHER" id="PTHR34846">
    <property type="entry name" value="4-CARBOXYMUCONOLACTONE DECARBOXYLASE FAMILY PROTEIN (AFU_ORTHOLOGUE AFUA_6G11590)"/>
    <property type="match status" value="1"/>
</dbReference>
<gene>
    <name evidence="2" type="ORF">tinsulaeT_35370</name>
</gene>
<evidence type="ECO:0000259" key="1">
    <source>
        <dbReference type="Pfam" id="PF02627"/>
    </source>
</evidence>
<dbReference type="RefSeq" id="WP_284246167.1">
    <property type="nucleotide sequence ID" value="NZ_BSST01000001.1"/>
</dbReference>
<comment type="caution">
    <text evidence="2">The sequence shown here is derived from an EMBL/GenBank/DDBJ whole genome shotgun (WGS) entry which is preliminary data.</text>
</comment>
<accession>A0ABQ6GXX7</accession>
<dbReference type="NCBIfam" id="TIGR00778">
    <property type="entry name" value="ahpD_dom"/>
    <property type="match status" value="1"/>
</dbReference>
<dbReference type="SUPFAM" id="SSF69118">
    <property type="entry name" value="AhpD-like"/>
    <property type="match status" value="1"/>
</dbReference>
<organism evidence="2 3">
    <name type="scientific">Thalassotalea insulae</name>
    <dbReference type="NCBI Taxonomy" id="2056778"/>
    <lineage>
        <taxon>Bacteria</taxon>
        <taxon>Pseudomonadati</taxon>
        <taxon>Pseudomonadota</taxon>
        <taxon>Gammaproteobacteria</taxon>
        <taxon>Alteromonadales</taxon>
        <taxon>Colwelliaceae</taxon>
        <taxon>Thalassotalea</taxon>
    </lineage>
</organism>
<sequence length="153" mass="17408">MKARLNYVELAPKALEILLAQESYLKTEFIDGLPMTVGLWELVKMRVSQINQCAFCLDMHYHEAVQQGVSVEKLYGLNAWRDMPFYSQAESVALAWAESLTAGERIDEQRYQEALSVFGDKGLINLTIAVNAINSWNRFAKIFKPEIGSYKPN</sequence>
<name>A0ABQ6GXX7_9GAMM</name>
<dbReference type="Gene3D" id="1.20.1290.10">
    <property type="entry name" value="AhpD-like"/>
    <property type="match status" value="1"/>
</dbReference>
<dbReference type="InterPro" id="IPR004675">
    <property type="entry name" value="AhpD_core"/>
</dbReference>
<protein>
    <submittedName>
        <fullName evidence="2">Alkyl hydroperoxide reductase AhpD</fullName>
    </submittedName>
</protein>
<dbReference type="InterPro" id="IPR029032">
    <property type="entry name" value="AhpD-like"/>
</dbReference>
<proteinExistence type="predicted"/>
<dbReference type="Pfam" id="PF02627">
    <property type="entry name" value="CMD"/>
    <property type="match status" value="1"/>
</dbReference>
<dbReference type="EMBL" id="BSST01000001">
    <property type="protein sequence ID" value="GLX80197.1"/>
    <property type="molecule type" value="Genomic_DNA"/>
</dbReference>
<dbReference type="PANTHER" id="PTHR34846:SF10">
    <property type="entry name" value="CYTOPLASMIC PROTEIN"/>
    <property type="match status" value="1"/>
</dbReference>
<dbReference type="Proteomes" id="UP001157186">
    <property type="component" value="Unassembled WGS sequence"/>
</dbReference>
<dbReference type="InterPro" id="IPR003779">
    <property type="entry name" value="CMD-like"/>
</dbReference>
<feature type="domain" description="Carboxymuconolactone decarboxylase-like" evidence="1">
    <location>
        <begin position="41"/>
        <end position="98"/>
    </location>
</feature>
<evidence type="ECO:0000313" key="2">
    <source>
        <dbReference type="EMBL" id="GLX80197.1"/>
    </source>
</evidence>